<feature type="transmembrane region" description="Helical" evidence="7">
    <location>
        <begin position="320"/>
        <end position="341"/>
    </location>
</feature>
<dbReference type="GO" id="GO:0022857">
    <property type="term" value="F:transmembrane transporter activity"/>
    <property type="evidence" value="ECO:0007669"/>
    <property type="project" value="InterPro"/>
</dbReference>
<evidence type="ECO:0000256" key="2">
    <source>
        <dbReference type="ARBA" id="ARBA00007863"/>
    </source>
</evidence>
<evidence type="ECO:0000313" key="8">
    <source>
        <dbReference type="EMBL" id="RXK41217.1"/>
    </source>
</evidence>
<dbReference type="FunCoup" id="A0A4V1M4Q8">
    <property type="interactions" value="111"/>
</dbReference>
<keyword evidence="6 7" id="KW-0472">Membrane</keyword>
<dbReference type="PANTHER" id="PTHR23051">
    <property type="entry name" value="SOLUTE CARRIER FAMILY 35, MEMBER F5"/>
    <property type="match status" value="1"/>
</dbReference>
<feature type="transmembrane region" description="Helical" evidence="7">
    <location>
        <begin position="256"/>
        <end position="280"/>
    </location>
</feature>
<organism evidence="8 9">
    <name type="scientific">Tremella mesenterica</name>
    <name type="common">Jelly fungus</name>
    <dbReference type="NCBI Taxonomy" id="5217"/>
    <lineage>
        <taxon>Eukaryota</taxon>
        <taxon>Fungi</taxon>
        <taxon>Dikarya</taxon>
        <taxon>Basidiomycota</taxon>
        <taxon>Agaricomycotina</taxon>
        <taxon>Tremellomycetes</taxon>
        <taxon>Tremellales</taxon>
        <taxon>Tremellaceae</taxon>
        <taxon>Tremella</taxon>
    </lineage>
</organism>
<dbReference type="GO" id="GO:0000329">
    <property type="term" value="C:fungal-type vacuole membrane"/>
    <property type="evidence" value="ECO:0007669"/>
    <property type="project" value="TreeGrafter"/>
</dbReference>
<evidence type="ECO:0000313" key="9">
    <source>
        <dbReference type="Proteomes" id="UP000289152"/>
    </source>
</evidence>
<feature type="transmembrane region" description="Helical" evidence="7">
    <location>
        <begin position="186"/>
        <end position="203"/>
    </location>
</feature>
<dbReference type="VEuPathDB" id="FungiDB:TREMEDRAFT_39257"/>
<evidence type="ECO:0000256" key="7">
    <source>
        <dbReference type="SAM" id="Phobius"/>
    </source>
</evidence>
<gene>
    <name evidence="8" type="ORF">M231_01367</name>
</gene>
<feature type="transmembrane region" description="Helical" evidence="7">
    <location>
        <begin position="135"/>
        <end position="155"/>
    </location>
</feature>
<dbReference type="InterPro" id="IPR037185">
    <property type="entry name" value="EmrE-like"/>
</dbReference>
<feature type="transmembrane region" description="Helical" evidence="7">
    <location>
        <begin position="223"/>
        <end position="244"/>
    </location>
</feature>
<dbReference type="InterPro" id="IPR009262">
    <property type="entry name" value="SLC35_F1/F2/F6"/>
</dbReference>
<dbReference type="InParanoid" id="A0A4V1M4Q8"/>
<keyword evidence="9" id="KW-1185">Reference proteome</keyword>
<feature type="transmembrane region" description="Helical" evidence="7">
    <location>
        <begin position="33"/>
        <end position="51"/>
    </location>
</feature>
<accession>A0A4V1M4Q8</accession>
<keyword evidence="5 7" id="KW-1133">Transmembrane helix</keyword>
<keyword evidence="3" id="KW-0813">Transport</keyword>
<dbReference type="PANTHER" id="PTHR23051:SF0">
    <property type="entry name" value="SOLUTE CARRIER FAMILY 35 MEMBER F5"/>
    <property type="match status" value="1"/>
</dbReference>
<evidence type="ECO:0000256" key="1">
    <source>
        <dbReference type="ARBA" id="ARBA00004141"/>
    </source>
</evidence>
<feature type="transmembrane region" description="Helical" evidence="7">
    <location>
        <begin position="347"/>
        <end position="367"/>
    </location>
</feature>
<proteinExistence type="inferred from homology"/>
<dbReference type="EMBL" id="SDIL01000010">
    <property type="protein sequence ID" value="RXK41217.1"/>
    <property type="molecule type" value="Genomic_DNA"/>
</dbReference>
<comment type="caution">
    <text evidence="8">The sequence shown here is derived from an EMBL/GenBank/DDBJ whole genome shotgun (WGS) entry which is preliminary data.</text>
</comment>
<evidence type="ECO:0000256" key="4">
    <source>
        <dbReference type="ARBA" id="ARBA00022692"/>
    </source>
</evidence>
<evidence type="ECO:0000256" key="5">
    <source>
        <dbReference type="ARBA" id="ARBA00022989"/>
    </source>
</evidence>
<comment type="similarity">
    <text evidence="2">Belongs to the SLC35F solute transporter family.</text>
</comment>
<keyword evidence="4 7" id="KW-0812">Transmembrane</keyword>
<feature type="transmembrane region" description="Helical" evidence="7">
    <location>
        <begin position="161"/>
        <end position="179"/>
    </location>
</feature>
<evidence type="ECO:0000256" key="3">
    <source>
        <dbReference type="ARBA" id="ARBA00022448"/>
    </source>
</evidence>
<dbReference type="OrthoDB" id="1436450at2759"/>
<dbReference type="AlphaFoldDB" id="A0A4V1M4Q8"/>
<evidence type="ECO:0008006" key="10">
    <source>
        <dbReference type="Google" id="ProtNLM"/>
    </source>
</evidence>
<evidence type="ECO:0000256" key="6">
    <source>
        <dbReference type="ARBA" id="ARBA00023136"/>
    </source>
</evidence>
<comment type="subcellular location">
    <subcellularLocation>
        <location evidence="1">Membrane</location>
        <topology evidence="1">Multi-pass membrane protein</topology>
    </subcellularLocation>
</comment>
<dbReference type="Pfam" id="PF06027">
    <property type="entry name" value="SLC35F"/>
    <property type="match status" value="1"/>
</dbReference>
<reference evidence="8 9" key="1">
    <citation type="submission" date="2016-06" db="EMBL/GenBank/DDBJ databases">
        <title>Evolution of pathogenesis and genome organization in the Tremellales.</title>
        <authorList>
            <person name="Cuomo C."/>
            <person name="Litvintseva A."/>
            <person name="Heitman J."/>
            <person name="Chen Y."/>
            <person name="Sun S."/>
            <person name="Springer D."/>
            <person name="Dromer F."/>
            <person name="Young S."/>
            <person name="Zeng Q."/>
            <person name="Chapman S."/>
            <person name="Gujja S."/>
            <person name="Saif S."/>
            <person name="Birren B."/>
        </authorList>
    </citation>
    <scope>NUCLEOTIDE SEQUENCE [LARGE SCALE GENOMIC DNA]</scope>
    <source>
        <strain evidence="8 9">ATCC 28783</strain>
    </source>
</reference>
<dbReference type="SUPFAM" id="SSF103481">
    <property type="entry name" value="Multidrug resistance efflux transporter EmrE"/>
    <property type="match status" value="1"/>
</dbReference>
<name>A0A4V1M4Q8_TREME</name>
<dbReference type="Proteomes" id="UP000289152">
    <property type="component" value="Unassembled WGS sequence"/>
</dbReference>
<feature type="transmembrane region" description="Helical" evidence="7">
    <location>
        <begin position="292"/>
        <end position="313"/>
    </location>
</feature>
<protein>
    <recommendedName>
        <fullName evidence="10">Solute carrier family 35, member F5</fullName>
    </recommendedName>
</protein>
<sequence length="393" mass="43325">MTIRCLESQLWTGSNFITSRLETGRDSWNKPFLITYLNTSAFTFYLIPTWWRYRRTRSSQYQPLSQTDIPSSRTVSLTRSSYERIRTSDEISRRSTSLTRGIPTSPRVPLHEISSLHETAQFEDKLSVKETAKVAAWWSAVWFIANLAVNASLAWTSVASVTILSSTSGFFTLALGALCRVEVLNNIKFSAVLMSFVGVVLVTRADSSSHNAADVDVPAHPVLGDLAALLSASFYAVYVVLLKVRVGNEDRADMQMLLGFAGLFNTLLLIPIFPILHVSGWETFELPPSREAWTICAINMGITLSSDYIYVLAMLKTTPMVATVGLSLTIPMALVGSLVLYGPTYHIPLMVFMGALLVLAGFGQLGYEGWAEAKRQALSNLADEDGEIEAEAL</sequence>